<accession>H6KZN4</accession>
<dbReference type="AlphaFoldDB" id="H6KZN4"/>
<evidence type="ECO:0000313" key="1">
    <source>
        <dbReference type="EMBL" id="AFC25810.1"/>
    </source>
</evidence>
<protein>
    <submittedName>
        <fullName evidence="1">Uncharacterized protein</fullName>
    </submittedName>
</protein>
<dbReference type="KEGG" id="sgn:SGRA_3082"/>
<dbReference type="Proteomes" id="UP000007519">
    <property type="component" value="Chromosome"/>
</dbReference>
<name>H6KZN4_SAPGL</name>
<dbReference type="HOGENOM" id="CLU_211647_3_0_10"/>
<dbReference type="EMBL" id="CP002831">
    <property type="protein sequence ID" value="AFC25810.1"/>
    <property type="molecule type" value="Genomic_DNA"/>
</dbReference>
<gene>
    <name evidence="1" type="ordered locus">SGRA_3082</name>
</gene>
<evidence type="ECO:0000313" key="2">
    <source>
        <dbReference type="Proteomes" id="UP000007519"/>
    </source>
</evidence>
<proteinExistence type="predicted"/>
<keyword evidence="2" id="KW-1185">Reference proteome</keyword>
<organism evidence="1 2">
    <name type="scientific">Saprospira grandis (strain Lewin)</name>
    <dbReference type="NCBI Taxonomy" id="984262"/>
    <lineage>
        <taxon>Bacteria</taxon>
        <taxon>Pseudomonadati</taxon>
        <taxon>Bacteroidota</taxon>
        <taxon>Saprospiria</taxon>
        <taxon>Saprospirales</taxon>
        <taxon>Saprospiraceae</taxon>
        <taxon>Saprospira</taxon>
    </lineage>
</organism>
<reference evidence="1 2" key="1">
    <citation type="journal article" date="2012" name="Stand. Genomic Sci.">
        <title>Complete genome sequencing and analysis of Saprospira grandis str. Lewin, a predatory marine bacterium.</title>
        <authorList>
            <person name="Saw J.H."/>
            <person name="Yuryev A."/>
            <person name="Kanbe M."/>
            <person name="Hou S."/>
            <person name="Young A.G."/>
            <person name="Aizawa S."/>
            <person name="Alam M."/>
        </authorList>
    </citation>
    <scope>NUCLEOTIDE SEQUENCE [LARGE SCALE GENOMIC DNA]</scope>
    <source>
        <strain evidence="1 2">Lewin</strain>
    </source>
</reference>
<sequence>MAQRCGGVAEGQTQAAAGGCRAEQACEPRSIAAAARPIWGGRGPQIIS</sequence>